<reference evidence="1 2" key="1">
    <citation type="submission" date="2020-08" db="EMBL/GenBank/DDBJ databases">
        <title>Novel species isolated from subtropical streams in China.</title>
        <authorList>
            <person name="Lu H."/>
        </authorList>
    </citation>
    <scope>NUCLEOTIDE SEQUENCE [LARGE SCALE GENOMIC DNA]</scope>
    <source>
        <strain evidence="1 2">CY18W</strain>
    </source>
</reference>
<proteinExistence type="predicted"/>
<dbReference type="Proteomes" id="UP000650424">
    <property type="component" value="Unassembled WGS sequence"/>
</dbReference>
<protein>
    <submittedName>
        <fullName evidence="1">Uncharacterized protein</fullName>
    </submittedName>
</protein>
<organism evidence="1 2">
    <name type="scientific">Undibacterium hunanense</name>
    <dbReference type="NCBI Taxonomy" id="2762292"/>
    <lineage>
        <taxon>Bacteria</taxon>
        <taxon>Pseudomonadati</taxon>
        <taxon>Pseudomonadota</taxon>
        <taxon>Betaproteobacteria</taxon>
        <taxon>Burkholderiales</taxon>
        <taxon>Oxalobacteraceae</taxon>
        <taxon>Undibacterium</taxon>
    </lineage>
</organism>
<comment type="caution">
    <text evidence="1">The sequence shown here is derived from an EMBL/GenBank/DDBJ whole genome shotgun (WGS) entry which is preliminary data.</text>
</comment>
<gene>
    <name evidence="1" type="ORF">H8L32_16900</name>
</gene>
<dbReference type="EMBL" id="JACOGF010000008">
    <property type="protein sequence ID" value="MBC3919173.1"/>
    <property type="molecule type" value="Genomic_DNA"/>
</dbReference>
<accession>A0ABR6ZTJ7</accession>
<keyword evidence="2" id="KW-1185">Reference proteome</keyword>
<name>A0ABR6ZTJ7_9BURK</name>
<evidence type="ECO:0000313" key="2">
    <source>
        <dbReference type="Proteomes" id="UP000650424"/>
    </source>
</evidence>
<sequence>MMTEDVEAMNEKTVNEKTVKPSSTDVIEMSGDLMGAVALAYGSPVDFDGVTISVLREPGSNRLLALIVSPVDMHGDEPFARYQVHPDHVAKARQRSLIVPG</sequence>
<evidence type="ECO:0000313" key="1">
    <source>
        <dbReference type="EMBL" id="MBC3919173.1"/>
    </source>
</evidence>